<proteinExistence type="predicted"/>
<dbReference type="PATRIC" id="fig|859350.6.peg.1627"/>
<dbReference type="RefSeq" id="WP_008300830.1">
    <property type="nucleotide sequence ID" value="NZ_AEXL02000130.1"/>
</dbReference>
<name>I3D0U9_9ARCH</name>
<dbReference type="OrthoDB" id="6342at2157"/>
<dbReference type="PANTHER" id="PTHR43217:SF1">
    <property type="entry name" value="SUCCINATE SEMIALDEHYDE DEHYDROGENASE [NAD(P)+] SAD"/>
    <property type="match status" value="1"/>
</dbReference>
<dbReference type="SUPFAM" id="SSF53720">
    <property type="entry name" value="ALDH-like"/>
    <property type="match status" value="1"/>
</dbReference>
<dbReference type="Gene3D" id="3.40.605.10">
    <property type="entry name" value="Aldehyde Dehydrogenase, Chain A, domain 1"/>
    <property type="match status" value="1"/>
</dbReference>
<dbReference type="GO" id="GO:0004777">
    <property type="term" value="F:succinate-semialdehyde dehydrogenase (NAD+) activity"/>
    <property type="evidence" value="ECO:0007669"/>
    <property type="project" value="TreeGrafter"/>
</dbReference>
<dbReference type="InterPro" id="IPR016161">
    <property type="entry name" value="Ald_DH/histidinol_DH"/>
</dbReference>
<comment type="caution">
    <text evidence="2">The sequence shown here is derived from an EMBL/GenBank/DDBJ whole genome shotgun (WGS) entry which is preliminary data.</text>
</comment>
<gene>
    <name evidence="2" type="ORF">BD31_I1017</name>
</gene>
<dbReference type="EMBL" id="AEXL02000130">
    <property type="protein sequence ID" value="EIJ65342.1"/>
    <property type="molecule type" value="Genomic_DNA"/>
</dbReference>
<feature type="domain" description="Aldehyde dehydrogenase" evidence="1">
    <location>
        <begin position="1"/>
        <end position="186"/>
    </location>
</feature>
<dbReference type="PANTHER" id="PTHR43217">
    <property type="entry name" value="SUCCINATE SEMIALDEHYDE DEHYDROGENASE [NAD(P)+] SAD"/>
    <property type="match status" value="1"/>
</dbReference>
<feature type="non-terminal residue" evidence="2">
    <location>
        <position position="1"/>
    </location>
</feature>
<reference evidence="2 3" key="1">
    <citation type="journal article" date="2012" name="J. Bacteriol.">
        <title>Genome sequence of "Candidatus Nitrosopumilus salaria" BD31, an ammonia-oxidizing archaeon from the San Francisco Bay estuary.</title>
        <authorList>
            <person name="Mosier A.C."/>
            <person name="Allen E.E."/>
            <person name="Kim M."/>
            <person name="Ferriera S."/>
            <person name="Francis C.A."/>
        </authorList>
    </citation>
    <scope>NUCLEOTIDE SEQUENCE [LARGE SCALE GENOMIC DNA]</scope>
    <source>
        <strain evidence="2 3">BD31</strain>
    </source>
</reference>
<protein>
    <submittedName>
        <fullName evidence="2">Succinic semialdehyde dehydrogenase domain protein</fullName>
    </submittedName>
</protein>
<evidence type="ECO:0000313" key="2">
    <source>
        <dbReference type="EMBL" id="EIJ65342.1"/>
    </source>
</evidence>
<dbReference type="Proteomes" id="UP000003423">
    <property type="component" value="Unassembled WGS sequence"/>
</dbReference>
<keyword evidence="3" id="KW-1185">Reference proteome</keyword>
<dbReference type="AlphaFoldDB" id="I3D0U9"/>
<sequence length="199" mass="22029">KRFFVGKNIADEFIELFIKKASQLKVGDPMSIETDMGPVSSKDGLDTISGIVEDAKKKGAEILLGGSEMEGKGFFYRPTILTNVKPEMRIANEETFGPVAPITIVENESEAVKLANESEFGLGASIWTKDLAKADKMSRRIESGIVSVNNVVISDPRIPFGGIKHSGFGRELSRYGMLEFVNLKSVRFYDNLTHHHYVE</sequence>
<evidence type="ECO:0000259" key="1">
    <source>
        <dbReference type="Pfam" id="PF00171"/>
    </source>
</evidence>
<dbReference type="InterPro" id="IPR047110">
    <property type="entry name" value="GABD/Sad-like"/>
</dbReference>
<evidence type="ECO:0000313" key="3">
    <source>
        <dbReference type="Proteomes" id="UP000003423"/>
    </source>
</evidence>
<dbReference type="Pfam" id="PF00171">
    <property type="entry name" value="Aldedh"/>
    <property type="match status" value="1"/>
</dbReference>
<organism evidence="2 3">
    <name type="scientific">Candidatus Nitrosopumilus salarius BD31</name>
    <dbReference type="NCBI Taxonomy" id="859350"/>
    <lineage>
        <taxon>Archaea</taxon>
        <taxon>Nitrososphaerota</taxon>
        <taxon>Nitrososphaeria</taxon>
        <taxon>Nitrosopumilales</taxon>
        <taxon>Nitrosopumilaceae</taxon>
        <taxon>Nitrosopumilus</taxon>
    </lineage>
</organism>
<dbReference type="InterPro" id="IPR016162">
    <property type="entry name" value="Ald_DH_N"/>
</dbReference>
<accession>I3D0U9</accession>
<dbReference type="InterPro" id="IPR015590">
    <property type="entry name" value="Aldehyde_DH_dom"/>
</dbReference>
<dbReference type="InterPro" id="IPR016163">
    <property type="entry name" value="Ald_DH_C"/>
</dbReference>
<dbReference type="Gene3D" id="3.40.309.10">
    <property type="entry name" value="Aldehyde Dehydrogenase, Chain A, domain 2"/>
    <property type="match status" value="1"/>
</dbReference>